<evidence type="ECO:0000259" key="2">
    <source>
        <dbReference type="Pfam" id="PF05532"/>
    </source>
</evidence>
<proteinExistence type="inferred from homology"/>
<gene>
    <name evidence="3" type="ORF">GCM10009107_51690</name>
</gene>
<sequence>MNKDQVQGRVEDVKGKIKEAAGKAVGNDRLKNEGRVDQVAGKTQATVGDAKEKVKDAIDRI</sequence>
<dbReference type="Pfam" id="PF05532">
    <property type="entry name" value="CsbD"/>
    <property type="match status" value="1"/>
</dbReference>
<evidence type="ECO:0000313" key="3">
    <source>
        <dbReference type="EMBL" id="GAA0764961.1"/>
    </source>
</evidence>
<dbReference type="Proteomes" id="UP001500279">
    <property type="component" value="Unassembled WGS sequence"/>
</dbReference>
<dbReference type="InterPro" id="IPR036629">
    <property type="entry name" value="YjbJ_sf"/>
</dbReference>
<dbReference type="InterPro" id="IPR008462">
    <property type="entry name" value="CsbD"/>
</dbReference>
<reference evidence="4" key="1">
    <citation type="journal article" date="2019" name="Int. J. Syst. Evol. Microbiol.">
        <title>The Global Catalogue of Microorganisms (GCM) 10K type strain sequencing project: providing services to taxonomists for standard genome sequencing and annotation.</title>
        <authorList>
            <consortium name="The Broad Institute Genomics Platform"/>
            <consortium name="The Broad Institute Genome Sequencing Center for Infectious Disease"/>
            <person name="Wu L."/>
            <person name="Ma J."/>
        </authorList>
    </citation>
    <scope>NUCLEOTIDE SEQUENCE [LARGE SCALE GENOMIC DNA]</scope>
    <source>
        <strain evidence="4">JCM 15503</strain>
    </source>
</reference>
<dbReference type="RefSeq" id="WP_141290231.1">
    <property type="nucleotide sequence ID" value="NZ_BAAAEW010000042.1"/>
</dbReference>
<dbReference type="SUPFAM" id="SSF69047">
    <property type="entry name" value="Hypothetical protein YjbJ"/>
    <property type="match status" value="1"/>
</dbReference>
<evidence type="ECO:0000256" key="1">
    <source>
        <dbReference type="ARBA" id="ARBA00009129"/>
    </source>
</evidence>
<protein>
    <submittedName>
        <fullName evidence="3">CsbD family protein</fullName>
    </submittedName>
</protein>
<name>A0ABP3VSX9_9BURK</name>
<evidence type="ECO:0000313" key="4">
    <source>
        <dbReference type="Proteomes" id="UP001500279"/>
    </source>
</evidence>
<organism evidence="3 4">
    <name type="scientific">Ideonella azotifigens</name>
    <dbReference type="NCBI Taxonomy" id="513160"/>
    <lineage>
        <taxon>Bacteria</taxon>
        <taxon>Pseudomonadati</taxon>
        <taxon>Pseudomonadota</taxon>
        <taxon>Betaproteobacteria</taxon>
        <taxon>Burkholderiales</taxon>
        <taxon>Sphaerotilaceae</taxon>
        <taxon>Ideonella</taxon>
    </lineage>
</organism>
<keyword evidence="4" id="KW-1185">Reference proteome</keyword>
<feature type="domain" description="CsbD-like" evidence="2">
    <location>
        <begin position="4"/>
        <end position="56"/>
    </location>
</feature>
<comment type="similarity">
    <text evidence="1">Belongs to the UPF0337 (CsbD) family.</text>
</comment>
<accession>A0ABP3VSX9</accession>
<dbReference type="Gene3D" id="1.10.1470.10">
    <property type="entry name" value="YjbJ"/>
    <property type="match status" value="1"/>
</dbReference>
<dbReference type="EMBL" id="BAAAEW010000042">
    <property type="protein sequence ID" value="GAA0764961.1"/>
    <property type="molecule type" value="Genomic_DNA"/>
</dbReference>
<comment type="caution">
    <text evidence="3">The sequence shown here is derived from an EMBL/GenBank/DDBJ whole genome shotgun (WGS) entry which is preliminary data.</text>
</comment>